<protein>
    <submittedName>
        <fullName evidence="4">Por secretion system C-terminal sorting domain-containing protein</fullName>
    </submittedName>
</protein>
<evidence type="ECO:0000313" key="5">
    <source>
        <dbReference type="Proteomes" id="UP000199604"/>
    </source>
</evidence>
<sequence>MNKNYFQSRTRKVLTWKSMFAIFVMFFAFQSISAQVTTNSGSGLNPTYPDLDSAITALNGATISSPVVITLDPVNPQTAPVGGYAITAQGDATNTILIQGSGNTITASGALVAGVLNDAIFKLVGADYITLQNFRMQENAANTTTVAGTNNMTEWGIALLYTTTTNGALNNTIQNNTISLNRTYQNTFGIYSNSTHAAATPLTSATATTATGGNHGLKIYSNAVNNVNNGIVVVGPTAVADQNTGLDIGGSSLATANTITDYGTTGTFSGYANVSGTVNGILVRNSNGTNISYNTVTSSVGGVTAGTLNGIQVAASSNPPTGTTFTNTINNNNISLRSGLIAGAMNGINYPSGSASATSTLNINNNDFNNFGHTVAGSGTIIFILTASTNQFTTINNNTFSNISVNTTGSVTFISQSFTAAATGTKAVNNNAIVTAFNKTGAGGTVIFITDNGSTVAGAVSNCMSNNFSNVTLTGATILTGINYTDGGTAPTRTVTGNILNNWTTGAATINAMNFTYWSGVSSLSNNTVTNINGQGNITGVTIGSTANNATSIAIGSNIINNLSSTGTGGSVTGITCSNTSLGITIFNNSVNTLSSTGASAVNGITVSGANAAGTNVFKNKIYDLSGSNASSTVNGFLISGGTLVTAYNNIIGDLRTPNANAANPLNGINITGGTTVNAYNNTVMLNATSAGALFGSSAVSASSTPTVALRNNIFVNNSTTAGAGLAVAYRRSSTTLTSYAAASNNNLFYASNIFTDGTNTDATLGAYKTRVASRDSSSASENPNFVSTAGTNVNFLHIDTTIATQIESGGANIAVVTDDFDGDARNATTPDIGADEFAGILLDMVGPTIAHTAVGSDCTGGSRTIAATITDASGVPTSGIGLPVAYWSINAGAYIAATGVSMGAGVYNFSVGTGSVLADVITYYFVAQDNAGTPNTGALPSAGAAGFTANPPAVSTAPTSPFSYSVVTPLNGVYTVGTTGTYATLTAAVADYNFKCLTGAVTFSLIDATYPSETFPITINQNADASAINTLTIKPAVGVVSTISGSNATAIIKLNGADYITIDGSNNGSTTRDLTISNTNTGTTSGVVWNGSGSASNGAINNTFKNLNIVGQAPTAATFVGIFSGSGVTMGGVAEAANNNCIMQNNAISKSQYGLAIAGASVGETGNVITQNSIGSNTAADYIGFIGMFFSNNNGLLVTNNSVFNIIMPTNTNLIGINIAANVINSTFNANTISSIAYTGTGGYGGKGMNINTGTATSNLTISNNMISDIRGDGWNALTGDSTVGIRIGATAAATVTTGGIKLYNNTVNLGSGSFVGNASGTLSAALYLSSTTSNLDIRNNIFVSNLVNSTAAAAKTYDIYSAAANTAFTNIDYNDYSVSGAQGVLGFIGSDRVTIADIQTGFGQNVASINVAPVFTSATNLHLDTANNAGLDNLGTMIAAVTNDIDGDVRSGTPDMGADEFTLLSVNQFDLADGFKAYPNPVSNVLNIEYTSDLTSVSVFNLLGQQVLTKKVTATSTQIDMSGLNAGTYLVKVSSEKASKTVKVVKR</sequence>
<keyword evidence="1 2" id="KW-0732">Signal</keyword>
<dbReference type="Gene3D" id="2.160.20.10">
    <property type="entry name" value="Single-stranded right-handed beta-helix, Pectin lyase-like"/>
    <property type="match status" value="1"/>
</dbReference>
<proteinExistence type="predicted"/>
<dbReference type="SUPFAM" id="SSF51126">
    <property type="entry name" value="Pectin lyase-like"/>
    <property type="match status" value="1"/>
</dbReference>
<feature type="signal peptide" evidence="2">
    <location>
        <begin position="1"/>
        <end position="33"/>
    </location>
</feature>
<gene>
    <name evidence="4" type="ORF">SAMN05660845_0347</name>
</gene>
<evidence type="ECO:0000259" key="3">
    <source>
        <dbReference type="Pfam" id="PF18962"/>
    </source>
</evidence>
<dbReference type="InterPro" id="IPR012334">
    <property type="entry name" value="Pectin_lyas_fold"/>
</dbReference>
<dbReference type="SMART" id="SM00710">
    <property type="entry name" value="PbH1"/>
    <property type="match status" value="12"/>
</dbReference>
<accession>A0A1I0VEG2</accession>
<dbReference type="InterPro" id="IPR026444">
    <property type="entry name" value="Secre_tail"/>
</dbReference>
<evidence type="ECO:0000313" key="4">
    <source>
        <dbReference type="EMBL" id="SFA74711.1"/>
    </source>
</evidence>
<dbReference type="NCBIfam" id="TIGR04183">
    <property type="entry name" value="Por_Secre_tail"/>
    <property type="match status" value="1"/>
</dbReference>
<organism evidence="4 5">
    <name type="scientific">Flavobacterium swingsii</name>
    <dbReference type="NCBI Taxonomy" id="498292"/>
    <lineage>
        <taxon>Bacteria</taxon>
        <taxon>Pseudomonadati</taxon>
        <taxon>Bacteroidota</taxon>
        <taxon>Flavobacteriia</taxon>
        <taxon>Flavobacteriales</taxon>
        <taxon>Flavobacteriaceae</taxon>
        <taxon>Flavobacterium</taxon>
    </lineage>
</organism>
<dbReference type="EMBL" id="FOJT01000001">
    <property type="protein sequence ID" value="SFA74711.1"/>
    <property type="molecule type" value="Genomic_DNA"/>
</dbReference>
<dbReference type="Proteomes" id="UP000199604">
    <property type="component" value="Unassembled WGS sequence"/>
</dbReference>
<dbReference type="OrthoDB" id="906679at2"/>
<dbReference type="STRING" id="498292.SAMN05660845_0347"/>
<reference evidence="5" key="1">
    <citation type="submission" date="2016-10" db="EMBL/GenBank/DDBJ databases">
        <authorList>
            <person name="Varghese N."/>
            <person name="Submissions S."/>
        </authorList>
    </citation>
    <scope>NUCLEOTIDE SEQUENCE [LARGE SCALE GENOMIC DNA]</scope>
    <source>
        <strain evidence="5">DSM 21789</strain>
    </source>
</reference>
<dbReference type="Pfam" id="PF18962">
    <property type="entry name" value="Por_Secre_tail"/>
    <property type="match status" value="1"/>
</dbReference>
<keyword evidence="5" id="KW-1185">Reference proteome</keyword>
<evidence type="ECO:0000256" key="1">
    <source>
        <dbReference type="ARBA" id="ARBA00022729"/>
    </source>
</evidence>
<evidence type="ECO:0000256" key="2">
    <source>
        <dbReference type="SAM" id="SignalP"/>
    </source>
</evidence>
<name>A0A1I0VEG2_9FLAO</name>
<dbReference type="InterPro" id="IPR011050">
    <property type="entry name" value="Pectin_lyase_fold/virulence"/>
</dbReference>
<feature type="chain" id="PRO_5011611889" evidence="2">
    <location>
        <begin position="34"/>
        <end position="1549"/>
    </location>
</feature>
<feature type="domain" description="Secretion system C-terminal sorting" evidence="3">
    <location>
        <begin position="1480"/>
        <end position="1547"/>
    </location>
</feature>
<dbReference type="InterPro" id="IPR006626">
    <property type="entry name" value="PbH1"/>
</dbReference>